<evidence type="ECO:0008006" key="4">
    <source>
        <dbReference type="Google" id="ProtNLM"/>
    </source>
</evidence>
<protein>
    <recommendedName>
        <fullName evidence="4">Transposon-encoded protein TnpW</fullName>
    </recommendedName>
</protein>
<gene>
    <name evidence="2" type="ORF">CLNEO_08750</name>
</gene>
<dbReference type="STRING" id="36847.CLNEO_08750"/>
<proteinExistence type="predicted"/>
<dbReference type="Pfam" id="PF14202">
    <property type="entry name" value="TnpW"/>
    <property type="match status" value="1"/>
</dbReference>
<dbReference type="AlphaFoldDB" id="A0A136WH27"/>
<reference evidence="2 3" key="1">
    <citation type="submission" date="2016-01" db="EMBL/GenBank/DDBJ databases">
        <title>Genome sequence of Clostridium neopropionicum X4, DSM-3847.</title>
        <authorList>
            <person name="Poehlein A."/>
            <person name="Beck M.H."/>
            <person name="Bengelsdorf F.R."/>
            <person name="Daniel R."/>
            <person name="Duerre P."/>
        </authorList>
    </citation>
    <scope>NUCLEOTIDE SEQUENCE [LARGE SCALE GENOMIC DNA]</scope>
    <source>
        <strain evidence="2 3">DSM-3847</strain>
    </source>
</reference>
<dbReference type="Proteomes" id="UP000070539">
    <property type="component" value="Unassembled WGS sequence"/>
</dbReference>
<dbReference type="RefSeq" id="WP_015533371.1">
    <property type="nucleotide sequence ID" value="NZ_LRVM01000002.1"/>
</dbReference>
<comment type="caution">
    <text evidence="2">The sequence shown here is derived from an EMBL/GenBank/DDBJ whole genome shotgun (WGS) entry which is preliminary data.</text>
</comment>
<dbReference type="GeneID" id="75068650"/>
<evidence type="ECO:0000313" key="2">
    <source>
        <dbReference type="EMBL" id="KXL53649.1"/>
    </source>
</evidence>
<dbReference type="EMBL" id="LRVM01000002">
    <property type="protein sequence ID" value="KXL53649.1"/>
    <property type="molecule type" value="Genomic_DNA"/>
</dbReference>
<accession>A0A136WH27</accession>
<sequence length="64" mass="7280">MNREPRTMQVADAATASRAPENTPAMVKKIGKTTYKVHVHFSNTSTETMSDKIKRMLKNEIQQM</sequence>
<organism evidence="2 3">
    <name type="scientific">Anaerotignum neopropionicum</name>
    <dbReference type="NCBI Taxonomy" id="36847"/>
    <lineage>
        <taxon>Bacteria</taxon>
        <taxon>Bacillati</taxon>
        <taxon>Bacillota</taxon>
        <taxon>Clostridia</taxon>
        <taxon>Lachnospirales</taxon>
        <taxon>Anaerotignaceae</taxon>
        <taxon>Anaerotignum</taxon>
    </lineage>
</organism>
<keyword evidence="3" id="KW-1185">Reference proteome</keyword>
<dbReference type="InterPro" id="IPR026990">
    <property type="entry name" value="TnpW"/>
</dbReference>
<evidence type="ECO:0000313" key="3">
    <source>
        <dbReference type="Proteomes" id="UP000070539"/>
    </source>
</evidence>
<name>A0A136WH27_9FIRM</name>
<dbReference type="OrthoDB" id="9804138at2"/>
<feature type="region of interest" description="Disordered" evidence="1">
    <location>
        <begin position="1"/>
        <end position="20"/>
    </location>
</feature>
<evidence type="ECO:0000256" key="1">
    <source>
        <dbReference type="SAM" id="MobiDB-lite"/>
    </source>
</evidence>
<dbReference type="PATRIC" id="fig|36847.3.peg.1030"/>